<dbReference type="GO" id="GO:0005829">
    <property type="term" value="C:cytosol"/>
    <property type="evidence" value="ECO:0007669"/>
    <property type="project" value="TreeGrafter"/>
</dbReference>
<keyword evidence="4 15" id="KW-0436">Ligase</keyword>
<dbReference type="Pfam" id="PF01653">
    <property type="entry name" value="DNA_ligase_aden"/>
    <property type="match status" value="1"/>
</dbReference>
<evidence type="ECO:0000256" key="8">
    <source>
        <dbReference type="ARBA" id="ARBA00022833"/>
    </source>
</evidence>
<dbReference type="InterPro" id="IPR018239">
    <property type="entry name" value="DNA_ligase_AS"/>
</dbReference>
<dbReference type="InterPro" id="IPR001357">
    <property type="entry name" value="BRCT_dom"/>
</dbReference>
<evidence type="ECO:0000256" key="15">
    <source>
        <dbReference type="HAMAP-Rule" id="MF_01588"/>
    </source>
</evidence>
<feature type="binding site" evidence="15">
    <location>
        <position position="110"/>
    </location>
    <ligand>
        <name>NAD(+)</name>
        <dbReference type="ChEBI" id="CHEBI:57540"/>
    </ligand>
</feature>
<dbReference type="Gene3D" id="1.10.150.20">
    <property type="entry name" value="5' to 3' exonuclease, C-terminal subdomain"/>
    <property type="match status" value="2"/>
</dbReference>
<dbReference type="PIRSF" id="PIRSF001604">
    <property type="entry name" value="LigA"/>
    <property type="match status" value="1"/>
</dbReference>
<evidence type="ECO:0000256" key="1">
    <source>
        <dbReference type="ARBA" id="ARBA00004067"/>
    </source>
</evidence>
<dbReference type="InterPro" id="IPR033136">
    <property type="entry name" value="DNA_ligase_CS"/>
</dbReference>
<comment type="similarity">
    <text evidence="14 15">Belongs to the NAD-dependent DNA ligase family. LigA subfamily.</text>
</comment>
<dbReference type="CDD" id="cd00114">
    <property type="entry name" value="LIGANc"/>
    <property type="match status" value="1"/>
</dbReference>
<dbReference type="PANTHER" id="PTHR23389:SF9">
    <property type="entry name" value="DNA LIGASE"/>
    <property type="match status" value="1"/>
</dbReference>
<name>U4KSF9_9MOLU</name>
<feature type="binding site" evidence="15">
    <location>
        <position position="307"/>
    </location>
    <ligand>
        <name>NAD(+)</name>
        <dbReference type="ChEBI" id="CHEBI:57540"/>
    </ligand>
</feature>
<keyword evidence="19" id="KW-1185">Reference proteome</keyword>
<dbReference type="EC" id="6.5.1.2" evidence="2 15"/>
<dbReference type="SUPFAM" id="SSF52113">
    <property type="entry name" value="BRCT domain"/>
    <property type="match status" value="1"/>
</dbReference>
<dbReference type="EMBL" id="FO681348">
    <property type="protein sequence ID" value="CCV66618.1"/>
    <property type="molecule type" value="Genomic_DNA"/>
</dbReference>
<dbReference type="Pfam" id="PF03119">
    <property type="entry name" value="DNA_ligase_ZBD"/>
    <property type="match status" value="1"/>
</dbReference>
<dbReference type="PROSITE" id="PS01056">
    <property type="entry name" value="DNA_LIGASE_N2"/>
    <property type="match status" value="1"/>
</dbReference>
<feature type="binding site" evidence="15">
    <location>
        <position position="423"/>
    </location>
    <ligand>
        <name>Zn(2+)</name>
        <dbReference type="ChEBI" id="CHEBI:29105"/>
    </ligand>
</feature>
<keyword evidence="10 15" id="KW-0520">NAD</keyword>
<evidence type="ECO:0000256" key="3">
    <source>
        <dbReference type="ARBA" id="ARBA00013308"/>
    </source>
</evidence>
<dbReference type="InterPro" id="IPR004149">
    <property type="entry name" value="Znf_DNAligase_C4"/>
</dbReference>
<feature type="binding site" evidence="15">
    <location>
        <position position="418"/>
    </location>
    <ligand>
        <name>Zn(2+)</name>
        <dbReference type="ChEBI" id="CHEBI:29105"/>
    </ligand>
</feature>
<dbReference type="InterPro" id="IPR013839">
    <property type="entry name" value="DNAligase_adenylation"/>
</dbReference>
<dbReference type="GO" id="GO:0003911">
    <property type="term" value="F:DNA ligase (NAD+) activity"/>
    <property type="evidence" value="ECO:0007669"/>
    <property type="project" value="UniProtKB-UniRule"/>
</dbReference>
<dbReference type="FunFam" id="1.10.150.20:FF:000007">
    <property type="entry name" value="DNA ligase"/>
    <property type="match status" value="1"/>
</dbReference>
<evidence type="ECO:0000256" key="11">
    <source>
        <dbReference type="ARBA" id="ARBA00023204"/>
    </source>
</evidence>
<dbReference type="SMART" id="SM00532">
    <property type="entry name" value="LIGANc"/>
    <property type="match status" value="1"/>
</dbReference>
<keyword evidence="5 15" id="KW-0235">DNA replication</keyword>
<feature type="binding site" evidence="15">
    <location>
        <position position="403"/>
    </location>
    <ligand>
        <name>Zn(2+)</name>
        <dbReference type="ChEBI" id="CHEBI:29105"/>
    </ligand>
</feature>
<dbReference type="SMART" id="SM00292">
    <property type="entry name" value="BRCT"/>
    <property type="match status" value="1"/>
</dbReference>
<dbReference type="GO" id="GO:0046872">
    <property type="term" value="F:metal ion binding"/>
    <property type="evidence" value="ECO:0007669"/>
    <property type="project" value="UniProtKB-KW"/>
</dbReference>
<reference evidence="18 19" key="1">
    <citation type="journal article" date="2013" name="J. Mol. Microbiol. Biotechnol.">
        <title>Analysis of the Complete Genomes of Acholeplasma brassicae , A. palmae and A. laidlawii and Their Comparison to the Obligate Parasites from ' Candidatus Phytoplasma'.</title>
        <authorList>
            <person name="Kube M."/>
            <person name="Siewert C."/>
            <person name="Migdoll A.M."/>
            <person name="Duduk B."/>
            <person name="Holz S."/>
            <person name="Rabus R."/>
            <person name="Seemuller E."/>
            <person name="Mitrovic J."/>
            <person name="Muller I."/>
            <person name="Buttner C."/>
            <person name="Reinhardt R."/>
        </authorList>
    </citation>
    <scope>NUCLEOTIDE SEQUENCE [LARGE SCALE GENOMIC DNA]</scope>
    <source>
        <strain evidence="19">0502</strain>
    </source>
</reference>
<dbReference type="HAMAP" id="MF_01588">
    <property type="entry name" value="DNA_ligase_A"/>
    <property type="match status" value="1"/>
</dbReference>
<dbReference type="KEGG" id="abra:BN85315970"/>
<evidence type="ECO:0000256" key="10">
    <source>
        <dbReference type="ARBA" id="ARBA00023027"/>
    </source>
</evidence>
<evidence type="ECO:0000256" key="2">
    <source>
        <dbReference type="ARBA" id="ARBA00012722"/>
    </source>
</evidence>
<feature type="binding site" evidence="15">
    <location>
        <begin position="81"/>
        <end position="82"/>
    </location>
    <ligand>
        <name>NAD(+)</name>
        <dbReference type="ChEBI" id="CHEBI:57540"/>
    </ligand>
</feature>
<keyword evidence="8 15" id="KW-0862">Zinc</keyword>
<dbReference type="InterPro" id="IPR013840">
    <property type="entry name" value="DNAligase_N"/>
</dbReference>
<evidence type="ECO:0000256" key="13">
    <source>
        <dbReference type="ARBA" id="ARBA00034005"/>
    </source>
</evidence>
<dbReference type="CDD" id="cd17748">
    <property type="entry name" value="BRCT_DNA_ligase_like"/>
    <property type="match status" value="1"/>
</dbReference>
<dbReference type="GO" id="GO:0006281">
    <property type="term" value="P:DNA repair"/>
    <property type="evidence" value="ECO:0007669"/>
    <property type="project" value="UniProtKB-KW"/>
</dbReference>
<dbReference type="STRING" id="61635.BN85315970"/>
<comment type="cofactor">
    <cofactor evidence="15">
        <name>Mg(2+)</name>
        <dbReference type="ChEBI" id="CHEBI:18420"/>
    </cofactor>
    <cofactor evidence="15">
        <name>Mn(2+)</name>
        <dbReference type="ChEBI" id="CHEBI:29035"/>
    </cofactor>
</comment>
<dbReference type="InterPro" id="IPR012340">
    <property type="entry name" value="NA-bd_OB-fold"/>
</dbReference>
<dbReference type="OrthoDB" id="9759736at2"/>
<dbReference type="PANTHER" id="PTHR23389">
    <property type="entry name" value="CHROMOSOME TRANSMISSION FIDELITY FACTOR 18"/>
    <property type="match status" value="1"/>
</dbReference>
<dbReference type="HOGENOM" id="CLU_007764_2_1_14"/>
<evidence type="ECO:0000259" key="17">
    <source>
        <dbReference type="PROSITE" id="PS50172"/>
    </source>
</evidence>
<dbReference type="SUPFAM" id="SSF50249">
    <property type="entry name" value="Nucleic acid-binding proteins"/>
    <property type="match status" value="1"/>
</dbReference>
<dbReference type="InterPro" id="IPR010994">
    <property type="entry name" value="RuvA_2-like"/>
</dbReference>
<dbReference type="PROSITE" id="PS50172">
    <property type="entry name" value="BRCT"/>
    <property type="match status" value="1"/>
</dbReference>
<evidence type="ECO:0000256" key="7">
    <source>
        <dbReference type="ARBA" id="ARBA00022763"/>
    </source>
</evidence>
<dbReference type="FunFam" id="3.30.470.30:FF:000001">
    <property type="entry name" value="DNA ligase"/>
    <property type="match status" value="1"/>
</dbReference>
<dbReference type="SMART" id="SM00278">
    <property type="entry name" value="HhH1"/>
    <property type="match status" value="3"/>
</dbReference>
<evidence type="ECO:0000256" key="14">
    <source>
        <dbReference type="ARBA" id="ARBA00060881"/>
    </source>
</evidence>
<dbReference type="Pfam" id="PF12826">
    <property type="entry name" value="HHH_2"/>
    <property type="match status" value="1"/>
</dbReference>
<dbReference type="GO" id="GO:0006260">
    <property type="term" value="P:DNA replication"/>
    <property type="evidence" value="ECO:0007669"/>
    <property type="project" value="UniProtKB-KW"/>
</dbReference>
<evidence type="ECO:0000256" key="16">
    <source>
        <dbReference type="RuleBase" id="RU000618"/>
    </source>
</evidence>
<dbReference type="Gene3D" id="3.30.470.30">
    <property type="entry name" value="DNA ligase/mRNA capping enzyme"/>
    <property type="match status" value="1"/>
</dbReference>
<keyword evidence="12 15" id="KW-0464">Manganese</keyword>
<dbReference type="InterPro" id="IPR004150">
    <property type="entry name" value="NAD_DNA_ligase_OB"/>
</dbReference>
<dbReference type="FunFam" id="2.40.50.140:FF:000012">
    <property type="entry name" value="DNA ligase"/>
    <property type="match status" value="1"/>
</dbReference>
<evidence type="ECO:0000313" key="19">
    <source>
        <dbReference type="Proteomes" id="UP000032737"/>
    </source>
</evidence>
<dbReference type="SUPFAM" id="SSF56091">
    <property type="entry name" value="DNA ligase/mRNA capping enzyme, catalytic domain"/>
    <property type="match status" value="1"/>
</dbReference>
<dbReference type="Gene3D" id="2.40.50.140">
    <property type="entry name" value="Nucleic acid-binding proteins"/>
    <property type="match status" value="1"/>
</dbReference>
<dbReference type="Pfam" id="PF03120">
    <property type="entry name" value="OB_DNA_ligase"/>
    <property type="match status" value="1"/>
</dbReference>
<feature type="active site" description="N6-AMP-lysine intermediate" evidence="15">
    <location>
        <position position="112"/>
    </location>
</feature>
<evidence type="ECO:0000256" key="12">
    <source>
        <dbReference type="ARBA" id="ARBA00023211"/>
    </source>
</evidence>
<gene>
    <name evidence="15 18" type="primary">ligA</name>
    <name evidence="18" type="ORF">BN85315970</name>
</gene>
<feature type="binding site" evidence="15">
    <location>
        <position position="283"/>
    </location>
    <ligand>
        <name>NAD(+)</name>
        <dbReference type="ChEBI" id="CHEBI:57540"/>
    </ligand>
</feature>
<dbReference type="Gene3D" id="1.10.287.610">
    <property type="entry name" value="Helix hairpin bin"/>
    <property type="match status" value="1"/>
</dbReference>
<feature type="binding site" evidence="15">
    <location>
        <position position="400"/>
    </location>
    <ligand>
        <name>Zn(2+)</name>
        <dbReference type="ChEBI" id="CHEBI:29105"/>
    </ligand>
</feature>
<keyword evidence="11 15" id="KW-0234">DNA repair</keyword>
<feature type="binding site" evidence="15">
    <location>
        <begin position="32"/>
        <end position="36"/>
    </location>
    <ligand>
        <name>NAD(+)</name>
        <dbReference type="ChEBI" id="CHEBI:57540"/>
    </ligand>
</feature>
<dbReference type="Proteomes" id="UP000032737">
    <property type="component" value="Chromosome"/>
</dbReference>
<dbReference type="Gene3D" id="3.40.50.10190">
    <property type="entry name" value="BRCT domain"/>
    <property type="match status" value="1"/>
</dbReference>
<sequence length="664" mass="75038">MEMIRKRMIELEQIIDQANYDYHTLDQPTMSDRTYDELLKELIELEQQYPQYKSLYSPTSKVGGLVLDGFKKVVHDQPMMSLSNAFDESDLSEFYERLKKTTEQFDLTTELKIDGLAINIKYEQGIFKSASTRGDGLIGEDVTENVKTIKSLPNRLKEPVTLEVRGEVFMPYKSFLKANEEREQQAEEPFKNPRNAAAGTLRQLDSSVVSKRGLDVFLYTLVKPESYGISTQKEALDYLRKLGLKVNPHEAIISSFEALVAKIEAYDKLRKELSYDTDGVVIKVNQLALYDEIGYTAKYPKWAIAYKFSPEEVETRLKAITYQVGRTGVITPVAELEPVLISGSMVSRATLHNEEFIKQLDIELNDVVVVRKAGEIIPEVVRPVLEKRKDTTVIHMIDTCPSCQTKLYKDEAFADYYCINPNCDAQQVGKLIHFSSRVAMNIDTLGEKVITQLYDIGLLKDIKDIYLLKEHKDALLKLERMGEKKIENLLFAIEESKTRELDKLIFGLGIRHVGQKVAKTIVKEFGSLKALSVASYDQLVQINEVGDRIASSLVTYFSTDYAKELIDFFEAAGLTLTSDKPLIKYNENFNGKTFVLTGKLEIYTREEATLLIESLGGKVSSSVSKKTDYVLAGIDAGSKLDKARTLGINVLDEASFKEMSKDGE</sequence>
<dbReference type="Pfam" id="PF00533">
    <property type="entry name" value="BRCT"/>
    <property type="match status" value="1"/>
</dbReference>
<evidence type="ECO:0000313" key="18">
    <source>
        <dbReference type="EMBL" id="CCV66618.1"/>
    </source>
</evidence>
<protein>
    <recommendedName>
        <fullName evidence="3 15">DNA ligase</fullName>
        <ecNumber evidence="2 15">6.5.1.2</ecNumber>
    </recommendedName>
    <alternativeName>
        <fullName evidence="15">Polydeoxyribonucleotide synthase [NAD(+)]</fullName>
    </alternativeName>
</protein>
<evidence type="ECO:0000256" key="6">
    <source>
        <dbReference type="ARBA" id="ARBA00022723"/>
    </source>
</evidence>
<dbReference type="InterPro" id="IPR003583">
    <property type="entry name" value="Hlx-hairpin-Hlx_DNA-bd_motif"/>
</dbReference>
<dbReference type="SUPFAM" id="SSF47781">
    <property type="entry name" value="RuvA domain 2-like"/>
    <property type="match status" value="1"/>
</dbReference>
<proteinExistence type="inferred from homology"/>
<dbReference type="PROSITE" id="PS01055">
    <property type="entry name" value="DNA_LIGASE_N1"/>
    <property type="match status" value="1"/>
</dbReference>
<dbReference type="NCBIfam" id="NF005932">
    <property type="entry name" value="PRK07956.1"/>
    <property type="match status" value="1"/>
</dbReference>
<comment type="catalytic activity">
    <reaction evidence="13 15 16">
        <text>NAD(+) + (deoxyribonucleotide)n-3'-hydroxyl + 5'-phospho-(deoxyribonucleotide)m = (deoxyribonucleotide)n+m + AMP + beta-nicotinamide D-nucleotide.</text>
        <dbReference type="EC" id="6.5.1.2"/>
    </reaction>
</comment>
<feature type="binding site" evidence="15">
    <location>
        <position position="167"/>
    </location>
    <ligand>
        <name>NAD(+)</name>
        <dbReference type="ChEBI" id="CHEBI:57540"/>
    </ligand>
</feature>
<dbReference type="InterPro" id="IPR036420">
    <property type="entry name" value="BRCT_dom_sf"/>
</dbReference>
<feature type="domain" description="BRCT" evidence="17">
    <location>
        <begin position="584"/>
        <end position="664"/>
    </location>
</feature>
<keyword evidence="7 15" id="KW-0227">DNA damage</keyword>
<dbReference type="InterPro" id="IPR041663">
    <property type="entry name" value="DisA/LigA_HHH"/>
</dbReference>
<keyword evidence="6 15" id="KW-0479">Metal-binding</keyword>
<evidence type="ECO:0000256" key="9">
    <source>
        <dbReference type="ARBA" id="ARBA00022842"/>
    </source>
</evidence>
<dbReference type="NCBIfam" id="TIGR00575">
    <property type="entry name" value="dnlj"/>
    <property type="match status" value="1"/>
</dbReference>
<feature type="binding site" evidence="15">
    <location>
        <position position="133"/>
    </location>
    <ligand>
        <name>NAD(+)</name>
        <dbReference type="ChEBI" id="CHEBI:57540"/>
    </ligand>
</feature>
<dbReference type="AlphaFoldDB" id="U4KSF9"/>
<dbReference type="InterPro" id="IPR001679">
    <property type="entry name" value="DNA_ligase"/>
</dbReference>
<accession>U4KSF9</accession>
<dbReference type="Gene3D" id="6.20.10.30">
    <property type="match status" value="1"/>
</dbReference>
<comment type="function">
    <text evidence="1 15">DNA ligase that catalyzes the formation of phosphodiester linkages between 5'-phosphoryl and 3'-hydroxyl groups in double-stranded DNA using NAD as a coenzyme and as the energy source for the reaction. It is essential for DNA replication and repair of damaged DNA.</text>
</comment>
<evidence type="ECO:0000256" key="4">
    <source>
        <dbReference type="ARBA" id="ARBA00022598"/>
    </source>
</evidence>
<evidence type="ECO:0000256" key="5">
    <source>
        <dbReference type="ARBA" id="ARBA00022705"/>
    </source>
</evidence>
<keyword evidence="9 15" id="KW-0460">Magnesium</keyword>
<dbReference type="GO" id="GO:0003677">
    <property type="term" value="F:DNA binding"/>
    <property type="evidence" value="ECO:0007669"/>
    <property type="project" value="InterPro"/>
</dbReference>
<organism evidence="18 19">
    <name type="scientific">Acholeplasma brassicae</name>
    <dbReference type="NCBI Taxonomy" id="61635"/>
    <lineage>
        <taxon>Bacteria</taxon>
        <taxon>Bacillati</taxon>
        <taxon>Mycoplasmatota</taxon>
        <taxon>Mollicutes</taxon>
        <taxon>Acholeplasmatales</taxon>
        <taxon>Acholeplasmataceae</taxon>
        <taxon>Acholeplasma</taxon>
    </lineage>
</organism>